<sequence length="192" mass="21146">MVLSAIVRIVIARAEDQKDGPDVVHEGLYAAVSAVHTLLSEWCTKRRCGADIRATFHRVVPPIHEPQEIEQIINYAGANGEGVGRTFSIHTGITGRAIRSKKPLVMSSQDGTEEQLRTELVREWGYTEAEARKLGPGRYSAMAVPVLDRSGQHPIGVIYFDSSDRALFERDDVVEIVGAGAKAISDFVTKRY</sequence>
<dbReference type="InterPro" id="IPR003018">
    <property type="entry name" value="GAF"/>
</dbReference>
<feature type="domain" description="GAF" evidence="1">
    <location>
        <begin position="85"/>
        <end position="176"/>
    </location>
</feature>
<evidence type="ECO:0000259" key="1">
    <source>
        <dbReference type="Pfam" id="PF01590"/>
    </source>
</evidence>
<dbReference type="AlphaFoldDB" id="A0A2N8KJY8"/>
<dbReference type="InterPro" id="IPR029016">
    <property type="entry name" value="GAF-like_dom_sf"/>
</dbReference>
<keyword evidence="3" id="KW-1185">Reference proteome</keyword>
<evidence type="ECO:0000313" key="2">
    <source>
        <dbReference type="EMBL" id="PND33768.1"/>
    </source>
</evidence>
<dbReference type="Pfam" id="PF01590">
    <property type="entry name" value="GAF"/>
    <property type="match status" value="1"/>
</dbReference>
<dbReference type="EMBL" id="POQS01000003">
    <property type="protein sequence ID" value="PND33768.1"/>
    <property type="molecule type" value="Genomic_DNA"/>
</dbReference>
<protein>
    <submittedName>
        <fullName evidence="2">GAF domain-containing protein</fullName>
    </submittedName>
</protein>
<accession>A0A2N8KJY8</accession>
<dbReference type="Gene3D" id="3.30.450.40">
    <property type="match status" value="1"/>
</dbReference>
<dbReference type="Proteomes" id="UP000235994">
    <property type="component" value="Unassembled WGS sequence"/>
</dbReference>
<comment type="caution">
    <text evidence="2">The sequence shown here is derived from an EMBL/GenBank/DDBJ whole genome shotgun (WGS) entry which is preliminary data.</text>
</comment>
<dbReference type="SUPFAM" id="SSF55781">
    <property type="entry name" value="GAF domain-like"/>
    <property type="match status" value="1"/>
</dbReference>
<gene>
    <name evidence="2" type="ORF">C1I89_12055</name>
</gene>
<evidence type="ECO:0000313" key="3">
    <source>
        <dbReference type="Proteomes" id="UP000235994"/>
    </source>
</evidence>
<name>A0A2N8KJY8_9BURK</name>
<organism evidence="2 3">
    <name type="scientific">Achromobacter pulmonis</name>
    <dbReference type="NCBI Taxonomy" id="1389932"/>
    <lineage>
        <taxon>Bacteria</taxon>
        <taxon>Pseudomonadati</taxon>
        <taxon>Pseudomonadota</taxon>
        <taxon>Betaproteobacteria</taxon>
        <taxon>Burkholderiales</taxon>
        <taxon>Alcaligenaceae</taxon>
        <taxon>Achromobacter</taxon>
    </lineage>
</organism>
<proteinExistence type="predicted"/>
<reference evidence="2 3" key="1">
    <citation type="submission" date="2018-01" db="EMBL/GenBank/DDBJ databases">
        <title>The draft genome of an aniline degradation strain ANB-1.</title>
        <authorList>
            <person name="Zhang L."/>
            <person name="Jiang J."/>
        </authorList>
    </citation>
    <scope>NUCLEOTIDE SEQUENCE [LARGE SCALE GENOMIC DNA]</scope>
    <source>
        <strain evidence="2 3">ANB-1</strain>
    </source>
</reference>